<accession>A0A9W7T6D7</accession>
<dbReference type="Proteomes" id="UP001059041">
    <property type="component" value="Linkage Group LG25"/>
</dbReference>
<reference evidence="1" key="1">
    <citation type="submission" date="2021-02" db="EMBL/GenBank/DDBJ databases">
        <title>Comparative genomics reveals that relaxation of natural selection precedes convergent phenotypic evolution of cavefish.</title>
        <authorList>
            <person name="Peng Z."/>
        </authorList>
    </citation>
    <scope>NUCLEOTIDE SEQUENCE</scope>
    <source>
        <tissue evidence="1">Muscle</tissue>
    </source>
</reference>
<dbReference type="EMBL" id="JAFHDT010000025">
    <property type="protein sequence ID" value="KAI7791111.1"/>
    <property type="molecule type" value="Genomic_DNA"/>
</dbReference>
<proteinExistence type="predicted"/>
<organism evidence="1 2">
    <name type="scientific">Triplophysa rosa</name>
    <name type="common">Cave loach</name>
    <dbReference type="NCBI Taxonomy" id="992332"/>
    <lineage>
        <taxon>Eukaryota</taxon>
        <taxon>Metazoa</taxon>
        <taxon>Chordata</taxon>
        <taxon>Craniata</taxon>
        <taxon>Vertebrata</taxon>
        <taxon>Euteleostomi</taxon>
        <taxon>Actinopterygii</taxon>
        <taxon>Neopterygii</taxon>
        <taxon>Teleostei</taxon>
        <taxon>Ostariophysi</taxon>
        <taxon>Cypriniformes</taxon>
        <taxon>Nemacheilidae</taxon>
        <taxon>Triplophysa</taxon>
    </lineage>
</organism>
<comment type="caution">
    <text evidence="1">The sequence shown here is derived from an EMBL/GenBank/DDBJ whole genome shotgun (WGS) entry which is preliminary data.</text>
</comment>
<sequence length="123" mass="14491">MTFSPKCQFQIFIVFAVLHESFSDSSRPVHEAHQQAYRQGKTFSIVHPRSLLVGFLIVPRFVIKPSQQSISLRLERKTLEKTTDIEEKRTDRKRQEERDKVRSSRMLNLVFMPSLCHRFAKIS</sequence>
<evidence type="ECO:0000313" key="2">
    <source>
        <dbReference type="Proteomes" id="UP001059041"/>
    </source>
</evidence>
<protein>
    <submittedName>
        <fullName evidence="1">Uncharacterized protein</fullName>
    </submittedName>
</protein>
<dbReference type="AlphaFoldDB" id="A0A9W7T6D7"/>
<evidence type="ECO:0000313" key="1">
    <source>
        <dbReference type="EMBL" id="KAI7791111.1"/>
    </source>
</evidence>
<keyword evidence="2" id="KW-1185">Reference proteome</keyword>
<gene>
    <name evidence="1" type="ORF">IRJ41_009686</name>
</gene>
<name>A0A9W7T6D7_TRIRA</name>